<comment type="caution">
    <text evidence="2">The sequence shown here is derived from an EMBL/GenBank/DDBJ whole genome shotgun (WGS) entry which is preliminary data.</text>
</comment>
<dbReference type="AlphaFoldDB" id="A0A2N5TSE3"/>
<proteinExistence type="predicted"/>
<reference evidence="2 3" key="1">
    <citation type="submission" date="2017-11" db="EMBL/GenBank/DDBJ databases">
        <title>De novo assembly and phasing of dikaryotic genomes from two isolates of Puccinia coronata f. sp. avenae, the causal agent of oat crown rust.</title>
        <authorList>
            <person name="Miller M.E."/>
            <person name="Zhang Y."/>
            <person name="Omidvar V."/>
            <person name="Sperschneider J."/>
            <person name="Schwessinger B."/>
            <person name="Raley C."/>
            <person name="Palmer J.M."/>
            <person name="Garnica D."/>
            <person name="Upadhyaya N."/>
            <person name="Rathjen J."/>
            <person name="Taylor J.M."/>
            <person name="Park R.F."/>
            <person name="Dodds P.N."/>
            <person name="Hirsch C.D."/>
            <person name="Kianian S.F."/>
            <person name="Figueroa M."/>
        </authorList>
    </citation>
    <scope>NUCLEOTIDE SEQUENCE [LARGE SCALE GENOMIC DNA]</scope>
    <source>
        <strain evidence="2">12SD80</strain>
    </source>
</reference>
<dbReference type="EMBL" id="PGCI01000825">
    <property type="protein sequence ID" value="PLW14341.1"/>
    <property type="molecule type" value="Genomic_DNA"/>
</dbReference>
<evidence type="ECO:0000313" key="1">
    <source>
        <dbReference type="EMBL" id="PLW14341.1"/>
    </source>
</evidence>
<protein>
    <submittedName>
        <fullName evidence="2">Uncharacterized protein</fullName>
    </submittedName>
</protein>
<evidence type="ECO:0000313" key="3">
    <source>
        <dbReference type="Proteomes" id="UP000235392"/>
    </source>
</evidence>
<gene>
    <name evidence="2" type="ORF">PCASD_17453</name>
    <name evidence="1" type="ORF">PCASD_18034</name>
</gene>
<organism evidence="2 3">
    <name type="scientific">Puccinia coronata f. sp. avenae</name>
    <dbReference type="NCBI Taxonomy" id="200324"/>
    <lineage>
        <taxon>Eukaryota</taxon>
        <taxon>Fungi</taxon>
        <taxon>Dikarya</taxon>
        <taxon>Basidiomycota</taxon>
        <taxon>Pucciniomycotina</taxon>
        <taxon>Pucciniomycetes</taxon>
        <taxon>Pucciniales</taxon>
        <taxon>Pucciniaceae</taxon>
        <taxon>Puccinia</taxon>
    </lineage>
</organism>
<sequence length="147" mass="16789">MPNKSHHLVNKKLKVIDDDIPHKTIMTFQLDEINHASRDLKNAEHHQLVLDKDVFKVTSSQDIGSSEISGIMKDLMQSEFNKKTNHLQLLVESGKTRAFIKLIRKYRDEQCSQAGKPSSIILESQQLESDPPTMKKLVELMAGRLNK</sequence>
<accession>A0A2N5TSE3</accession>
<dbReference type="EMBL" id="PGCI01000368">
    <property type="protein sequence ID" value="PLW28348.1"/>
    <property type="molecule type" value="Genomic_DNA"/>
</dbReference>
<name>A0A2N5TSE3_9BASI</name>
<evidence type="ECO:0000313" key="2">
    <source>
        <dbReference type="EMBL" id="PLW28348.1"/>
    </source>
</evidence>
<dbReference type="Proteomes" id="UP000235392">
    <property type="component" value="Unassembled WGS sequence"/>
</dbReference>